<feature type="domain" description="Iron-binding zinc finger CDGSH type" evidence="6">
    <location>
        <begin position="83"/>
        <end position="120"/>
    </location>
</feature>
<dbReference type="GO" id="GO:0046872">
    <property type="term" value="F:metal ion binding"/>
    <property type="evidence" value="ECO:0007669"/>
    <property type="project" value="UniProtKB-KW"/>
</dbReference>
<name>A0AAN5CCQ4_9BILA</name>
<feature type="non-terminal residue" evidence="7">
    <location>
        <position position="1"/>
    </location>
</feature>
<dbReference type="PANTHER" id="PTHR46491">
    <property type="entry name" value="CDGSH IRON SULFUR DOMAIN PROTEIN HOMOLOG"/>
    <property type="match status" value="1"/>
</dbReference>
<dbReference type="Gene3D" id="3.40.5.90">
    <property type="entry name" value="CDGSH iron-sulfur domain, mitoNEET-type"/>
    <property type="match status" value="2"/>
</dbReference>
<dbReference type="GO" id="GO:0005739">
    <property type="term" value="C:mitochondrion"/>
    <property type="evidence" value="ECO:0007669"/>
    <property type="project" value="TreeGrafter"/>
</dbReference>
<protein>
    <recommendedName>
        <fullName evidence="6">Iron-binding zinc finger CDGSH type domain-containing protein</fullName>
    </recommendedName>
</protein>
<keyword evidence="4" id="KW-0411">Iron-sulfur</keyword>
<organism evidence="7 8">
    <name type="scientific">Pristionchus mayeri</name>
    <dbReference type="NCBI Taxonomy" id="1317129"/>
    <lineage>
        <taxon>Eukaryota</taxon>
        <taxon>Metazoa</taxon>
        <taxon>Ecdysozoa</taxon>
        <taxon>Nematoda</taxon>
        <taxon>Chromadorea</taxon>
        <taxon>Rhabditida</taxon>
        <taxon>Rhabditina</taxon>
        <taxon>Diplogasteromorpha</taxon>
        <taxon>Diplogasteroidea</taxon>
        <taxon>Neodiplogasteridae</taxon>
        <taxon>Pristionchus</taxon>
    </lineage>
</organism>
<dbReference type="SMART" id="SM00704">
    <property type="entry name" value="ZnF_CDGSH"/>
    <property type="match status" value="2"/>
</dbReference>
<keyword evidence="3" id="KW-0408">Iron</keyword>
<evidence type="ECO:0000256" key="3">
    <source>
        <dbReference type="ARBA" id="ARBA00023004"/>
    </source>
</evidence>
<feature type="domain" description="Iron-binding zinc finger CDGSH type" evidence="6">
    <location>
        <begin position="44"/>
        <end position="81"/>
    </location>
</feature>
<proteinExistence type="predicted"/>
<evidence type="ECO:0000256" key="5">
    <source>
        <dbReference type="ARBA" id="ARBA00034078"/>
    </source>
</evidence>
<evidence type="ECO:0000313" key="7">
    <source>
        <dbReference type="EMBL" id="GMR39920.1"/>
    </source>
</evidence>
<dbReference type="GO" id="GO:0051537">
    <property type="term" value="F:2 iron, 2 sulfur cluster binding"/>
    <property type="evidence" value="ECO:0007669"/>
    <property type="project" value="UniProtKB-KW"/>
</dbReference>
<dbReference type="EMBL" id="BTRK01000003">
    <property type="protein sequence ID" value="GMR39920.1"/>
    <property type="molecule type" value="Genomic_DNA"/>
</dbReference>
<dbReference type="InterPro" id="IPR042216">
    <property type="entry name" value="MitoNEET_CISD"/>
</dbReference>
<keyword evidence="1" id="KW-0001">2Fe-2S</keyword>
<evidence type="ECO:0000313" key="8">
    <source>
        <dbReference type="Proteomes" id="UP001328107"/>
    </source>
</evidence>
<comment type="cofactor">
    <cofactor evidence="5">
        <name>[2Fe-2S] cluster</name>
        <dbReference type="ChEBI" id="CHEBI:190135"/>
    </cofactor>
</comment>
<gene>
    <name evidence="7" type="ORF">PMAYCL1PPCAC_10115</name>
</gene>
<evidence type="ECO:0000256" key="1">
    <source>
        <dbReference type="ARBA" id="ARBA00022714"/>
    </source>
</evidence>
<evidence type="ECO:0000256" key="4">
    <source>
        <dbReference type="ARBA" id="ARBA00023014"/>
    </source>
</evidence>
<dbReference type="InterPro" id="IPR018967">
    <property type="entry name" value="FeS-contain_CDGSH-typ"/>
</dbReference>
<dbReference type="AlphaFoldDB" id="A0AAN5CCQ4"/>
<reference evidence="8" key="1">
    <citation type="submission" date="2022-10" db="EMBL/GenBank/DDBJ databases">
        <title>Genome assembly of Pristionchus species.</title>
        <authorList>
            <person name="Yoshida K."/>
            <person name="Sommer R.J."/>
        </authorList>
    </citation>
    <scope>NUCLEOTIDE SEQUENCE [LARGE SCALE GENOMIC DNA]</scope>
    <source>
        <strain evidence="8">RS5460</strain>
    </source>
</reference>
<dbReference type="InterPro" id="IPR052950">
    <property type="entry name" value="CISD"/>
</dbReference>
<accession>A0AAN5CCQ4</accession>
<keyword evidence="8" id="KW-1185">Reference proteome</keyword>
<sequence>FSRMASRLAARSVALVQTRTKANGVTIKNPSADFLPYKGVDHMKKYARVELEAGKTYAWCACGLSKNQPFCDGSHKLPGLTNTRPVLFEVEKTGTYSMCGCKQTGTRPLCDGSHKDVSKRPRSEDANNRVVFVIDSPVYDGVAHKLGYRVKNGGFQK</sequence>
<dbReference type="Pfam" id="PF09360">
    <property type="entry name" value="zf-CDGSH"/>
    <property type="match status" value="1"/>
</dbReference>
<dbReference type="PANTHER" id="PTHR46491:SF3">
    <property type="entry name" value="CDGSH IRON-SULFUR DOMAIN-CONTAINING PROTEIN 3, MITOCHONDRIAL"/>
    <property type="match status" value="1"/>
</dbReference>
<comment type="caution">
    <text evidence="7">The sequence shown here is derived from an EMBL/GenBank/DDBJ whole genome shotgun (WGS) entry which is preliminary data.</text>
</comment>
<evidence type="ECO:0000256" key="2">
    <source>
        <dbReference type="ARBA" id="ARBA00022723"/>
    </source>
</evidence>
<dbReference type="Proteomes" id="UP001328107">
    <property type="component" value="Unassembled WGS sequence"/>
</dbReference>
<keyword evidence="2" id="KW-0479">Metal-binding</keyword>
<evidence type="ECO:0000259" key="6">
    <source>
        <dbReference type="SMART" id="SM00704"/>
    </source>
</evidence>